<accession>A0ABU3DET3</accession>
<evidence type="ECO:0000313" key="1">
    <source>
        <dbReference type="EMBL" id="MDT0682219.1"/>
    </source>
</evidence>
<evidence type="ECO:0000313" key="2">
    <source>
        <dbReference type="Proteomes" id="UP001265259"/>
    </source>
</evidence>
<dbReference type="EMBL" id="JAVRHL010000002">
    <property type="protein sequence ID" value="MDT0682219.1"/>
    <property type="molecule type" value="Genomic_DNA"/>
</dbReference>
<proteinExistence type="predicted"/>
<organism evidence="1 2">
    <name type="scientific">Tropicimonas omnivorans</name>
    <dbReference type="NCBI Taxonomy" id="3075590"/>
    <lineage>
        <taxon>Bacteria</taxon>
        <taxon>Pseudomonadati</taxon>
        <taxon>Pseudomonadota</taxon>
        <taxon>Alphaproteobacteria</taxon>
        <taxon>Rhodobacterales</taxon>
        <taxon>Roseobacteraceae</taxon>
        <taxon>Tropicimonas</taxon>
    </lineage>
</organism>
<keyword evidence="2" id="KW-1185">Reference proteome</keyword>
<gene>
    <name evidence="1" type="ORF">RM543_05950</name>
</gene>
<comment type="caution">
    <text evidence="1">The sequence shown here is derived from an EMBL/GenBank/DDBJ whole genome shotgun (WGS) entry which is preliminary data.</text>
</comment>
<evidence type="ECO:0008006" key="3">
    <source>
        <dbReference type="Google" id="ProtNLM"/>
    </source>
</evidence>
<dbReference type="Proteomes" id="UP001265259">
    <property type="component" value="Unassembled WGS sequence"/>
</dbReference>
<protein>
    <recommendedName>
        <fullName evidence="3">Glycosyltransferase family 2 protein</fullName>
    </recommendedName>
</protein>
<dbReference type="RefSeq" id="WP_311689993.1">
    <property type="nucleotide sequence ID" value="NZ_JAVRHL010000002.1"/>
</dbReference>
<reference evidence="1 2" key="1">
    <citation type="submission" date="2023-09" db="EMBL/GenBank/DDBJ databases">
        <authorList>
            <person name="Rey-Velasco X."/>
        </authorList>
    </citation>
    <scope>NUCLEOTIDE SEQUENCE [LARGE SCALE GENOMIC DNA]</scope>
    <source>
        <strain evidence="1 2">F158</strain>
    </source>
</reference>
<name>A0ABU3DET3_9RHOB</name>
<sequence>MTGAAFSLHRLNALSLAGSGLARRDAVAPAAQGEGFAAAYDRETLWYDALTVGRETWLICPKLLNLSPLLKTLELDGTPVRLKGIQRHRRYDIARLGQTGRRLSVSHEGWHADCAVGPLQTDAFEGLDASVHISRNNRLEWIADWARFHVAEQGLEAMLVIDNGSDDYPPEAILDTMERAGLKAGAVLLAPQPYGPVRARRGGGGAKFLQPAMLNLARIRFLARARAVLSADLDELVWTEGKSIFDHAAAARTGWAMVEGRWRMPPDGAAAPLRHADHTHLRKGDPACPPKWCARPGAVLSRRGWEVHGPEMPLPARWLTVPDGGYWHCRAVTTNWKDYDRLNTRHIGPFDRATAEKLALRLP</sequence>